<feature type="compositionally biased region" description="Polar residues" evidence="1">
    <location>
        <begin position="61"/>
        <end position="70"/>
    </location>
</feature>
<feature type="non-terminal residue" evidence="2">
    <location>
        <position position="81"/>
    </location>
</feature>
<evidence type="ECO:0000313" key="3">
    <source>
        <dbReference type="Proteomes" id="UP000676336"/>
    </source>
</evidence>
<feature type="region of interest" description="Disordered" evidence="1">
    <location>
        <begin position="19"/>
        <end position="81"/>
    </location>
</feature>
<feature type="compositionally biased region" description="Low complexity" evidence="1">
    <location>
        <begin position="45"/>
        <end position="60"/>
    </location>
</feature>
<proteinExistence type="predicted"/>
<evidence type="ECO:0000313" key="2">
    <source>
        <dbReference type="EMBL" id="CAF4986949.1"/>
    </source>
</evidence>
<protein>
    <submittedName>
        <fullName evidence="2">Uncharacterized protein</fullName>
    </submittedName>
</protein>
<dbReference type="AlphaFoldDB" id="A0A8S3DMI2"/>
<name>A0A8S3DMI2_9BILA</name>
<reference evidence="2" key="1">
    <citation type="submission" date="2021-02" db="EMBL/GenBank/DDBJ databases">
        <authorList>
            <person name="Nowell W R."/>
        </authorList>
    </citation>
    <scope>NUCLEOTIDE SEQUENCE</scope>
</reference>
<sequence>PPGFDRNQYDPILINLAGAHPSLSSSSSPKLPKTAAATSGRNGIQQLPPSLPLQPLSQPSASNCPSQTQHHVPLLTAHSFL</sequence>
<comment type="caution">
    <text evidence="2">The sequence shown here is derived from an EMBL/GenBank/DDBJ whole genome shotgun (WGS) entry which is preliminary data.</text>
</comment>
<feature type="compositionally biased region" description="Low complexity" evidence="1">
    <location>
        <begin position="21"/>
        <end position="33"/>
    </location>
</feature>
<gene>
    <name evidence="2" type="ORF">SMN809_LOCUS56047</name>
</gene>
<accession>A0A8S3DMI2</accession>
<organism evidence="2 3">
    <name type="scientific">Rotaria magnacalcarata</name>
    <dbReference type="NCBI Taxonomy" id="392030"/>
    <lineage>
        <taxon>Eukaryota</taxon>
        <taxon>Metazoa</taxon>
        <taxon>Spiralia</taxon>
        <taxon>Gnathifera</taxon>
        <taxon>Rotifera</taxon>
        <taxon>Eurotatoria</taxon>
        <taxon>Bdelloidea</taxon>
        <taxon>Philodinida</taxon>
        <taxon>Philodinidae</taxon>
        <taxon>Rotaria</taxon>
    </lineage>
</organism>
<dbReference type="Proteomes" id="UP000676336">
    <property type="component" value="Unassembled WGS sequence"/>
</dbReference>
<dbReference type="EMBL" id="CAJOBI010199503">
    <property type="protein sequence ID" value="CAF4986949.1"/>
    <property type="molecule type" value="Genomic_DNA"/>
</dbReference>
<feature type="non-terminal residue" evidence="2">
    <location>
        <position position="1"/>
    </location>
</feature>
<evidence type="ECO:0000256" key="1">
    <source>
        <dbReference type="SAM" id="MobiDB-lite"/>
    </source>
</evidence>